<keyword evidence="1" id="KW-0805">Transcription regulation</keyword>
<evidence type="ECO:0000256" key="1">
    <source>
        <dbReference type="ARBA" id="ARBA00023015"/>
    </source>
</evidence>
<keyword evidence="3" id="KW-0804">Transcription</keyword>
<dbReference type="InterPro" id="IPR018060">
    <property type="entry name" value="HTH_AraC"/>
</dbReference>
<evidence type="ECO:0000259" key="4">
    <source>
        <dbReference type="PROSITE" id="PS01124"/>
    </source>
</evidence>
<dbReference type="GO" id="GO:0043565">
    <property type="term" value="F:sequence-specific DNA binding"/>
    <property type="evidence" value="ECO:0007669"/>
    <property type="project" value="InterPro"/>
</dbReference>
<dbReference type="Proteomes" id="UP000077164">
    <property type="component" value="Unassembled WGS sequence"/>
</dbReference>
<gene>
    <name evidence="5" type="ORF">FBFR_02965</name>
</gene>
<proteinExistence type="predicted"/>
<dbReference type="AlphaFoldDB" id="A0A167YRB6"/>
<dbReference type="InterPro" id="IPR009057">
    <property type="entry name" value="Homeodomain-like_sf"/>
</dbReference>
<dbReference type="SUPFAM" id="SSF46689">
    <property type="entry name" value="Homeodomain-like"/>
    <property type="match status" value="1"/>
</dbReference>
<protein>
    <submittedName>
        <fullName evidence="5">AraC family transcriptional regulator</fullName>
    </submittedName>
</protein>
<keyword evidence="6" id="KW-1185">Reference proteome</keyword>
<dbReference type="PANTHER" id="PTHR43280">
    <property type="entry name" value="ARAC-FAMILY TRANSCRIPTIONAL REGULATOR"/>
    <property type="match status" value="1"/>
</dbReference>
<dbReference type="STRING" id="249352.SAMN05444395_10748"/>
<evidence type="ECO:0000256" key="2">
    <source>
        <dbReference type="ARBA" id="ARBA00023125"/>
    </source>
</evidence>
<dbReference type="SMART" id="SM00342">
    <property type="entry name" value="HTH_ARAC"/>
    <property type="match status" value="1"/>
</dbReference>
<accession>A0A167YRB6</accession>
<feature type="domain" description="HTH araC/xylS-type" evidence="4">
    <location>
        <begin position="75"/>
        <end position="175"/>
    </location>
</feature>
<dbReference type="OrthoDB" id="952277at2"/>
<name>A0A167YRB6_9FLAO</name>
<sequence length="188" mass="22085">MKLNYNYDGNIACKRILEDQLDKLKIEYQILGLGQIEINDDLSLESFEKLQLELERYAIHIINNPKIQLIQAIKDAIIEIIYDKDKFPSSTISQYLSEKLKFRYGYITTLFSEYTYTSIENFIIIQKIERAKKLILAEELSLTEISYELNYSSVAYLSTQFKKVTGLTPSMFKRIVDKKRLLSKKKNK</sequence>
<dbReference type="Gene3D" id="1.10.10.60">
    <property type="entry name" value="Homeodomain-like"/>
    <property type="match status" value="1"/>
</dbReference>
<dbReference type="PANTHER" id="PTHR43280:SF28">
    <property type="entry name" value="HTH-TYPE TRANSCRIPTIONAL ACTIVATOR RHAS"/>
    <property type="match status" value="1"/>
</dbReference>
<dbReference type="RefSeq" id="WP_066076852.1">
    <property type="nucleotide sequence ID" value="NZ_FRDK01000007.1"/>
</dbReference>
<dbReference type="PROSITE" id="PS00041">
    <property type="entry name" value="HTH_ARAC_FAMILY_1"/>
    <property type="match status" value="1"/>
</dbReference>
<keyword evidence="2" id="KW-0238">DNA-binding</keyword>
<dbReference type="Pfam" id="PF12833">
    <property type="entry name" value="HTH_18"/>
    <property type="match status" value="1"/>
</dbReference>
<evidence type="ECO:0000313" key="6">
    <source>
        <dbReference type="Proteomes" id="UP000077164"/>
    </source>
</evidence>
<dbReference type="InterPro" id="IPR018062">
    <property type="entry name" value="HTH_AraC-typ_CS"/>
</dbReference>
<organism evidence="5 6">
    <name type="scientific">Flavobacterium fryxellicola</name>
    <dbReference type="NCBI Taxonomy" id="249352"/>
    <lineage>
        <taxon>Bacteria</taxon>
        <taxon>Pseudomonadati</taxon>
        <taxon>Bacteroidota</taxon>
        <taxon>Flavobacteriia</taxon>
        <taxon>Flavobacteriales</taxon>
        <taxon>Flavobacteriaceae</taxon>
        <taxon>Flavobacterium</taxon>
    </lineage>
</organism>
<dbReference type="GO" id="GO:0003700">
    <property type="term" value="F:DNA-binding transcription factor activity"/>
    <property type="evidence" value="ECO:0007669"/>
    <property type="project" value="InterPro"/>
</dbReference>
<reference evidence="5 6" key="1">
    <citation type="submission" date="2016-03" db="EMBL/GenBank/DDBJ databases">
        <title>Draft genome sequence of Flavobacterium fryxellicola DSM 16209.</title>
        <authorList>
            <person name="Shin S.-K."/>
            <person name="Yi H."/>
        </authorList>
    </citation>
    <scope>NUCLEOTIDE SEQUENCE [LARGE SCALE GENOMIC DNA]</scope>
    <source>
        <strain evidence="5 6">DSM 16209</strain>
    </source>
</reference>
<evidence type="ECO:0000313" key="5">
    <source>
        <dbReference type="EMBL" id="OAB29702.1"/>
    </source>
</evidence>
<dbReference type="PROSITE" id="PS01124">
    <property type="entry name" value="HTH_ARAC_FAMILY_2"/>
    <property type="match status" value="1"/>
</dbReference>
<evidence type="ECO:0000256" key="3">
    <source>
        <dbReference type="ARBA" id="ARBA00023163"/>
    </source>
</evidence>
<comment type="caution">
    <text evidence="5">The sequence shown here is derived from an EMBL/GenBank/DDBJ whole genome shotgun (WGS) entry which is preliminary data.</text>
</comment>
<dbReference type="EMBL" id="LVJE01000006">
    <property type="protein sequence ID" value="OAB29702.1"/>
    <property type="molecule type" value="Genomic_DNA"/>
</dbReference>